<gene>
    <name evidence="2" type="ORF">QQF64_004150</name>
</gene>
<feature type="region of interest" description="Disordered" evidence="1">
    <location>
        <begin position="138"/>
        <end position="197"/>
    </location>
</feature>
<dbReference type="Proteomes" id="UP001558613">
    <property type="component" value="Unassembled WGS sequence"/>
</dbReference>
<reference evidence="2 3" key="1">
    <citation type="submission" date="2023-09" db="EMBL/GenBank/DDBJ databases">
        <authorList>
            <person name="Wang M."/>
        </authorList>
    </citation>
    <scope>NUCLEOTIDE SEQUENCE [LARGE SCALE GENOMIC DNA]</scope>
    <source>
        <strain evidence="2">GT-2023</strain>
        <tissue evidence="2">Liver</tissue>
    </source>
</reference>
<evidence type="ECO:0000313" key="2">
    <source>
        <dbReference type="EMBL" id="KAL1263795.1"/>
    </source>
</evidence>
<dbReference type="EMBL" id="JAYMGO010000012">
    <property type="protein sequence ID" value="KAL1263795.1"/>
    <property type="molecule type" value="Genomic_DNA"/>
</dbReference>
<feature type="region of interest" description="Disordered" evidence="1">
    <location>
        <begin position="59"/>
        <end position="95"/>
    </location>
</feature>
<sequence>MGKIKKCKVSHLAILRGESRSRRKSVEGLCASTLLGVLHTRTWLLDAQLVYLLERTQAGPTPPPRAQSLCSFSRTSSADGGNEETIDLQSASSDPLHNFTGQGGSIDSDCAFEGDYAVPPLSMAEGLQHIRMMEGASRSLPSSPLLSHQTSSSGPPSVRKVFGTDTASRGEAGGPTLPSSIRSASASSEGVRTPPFNNQQLLIGNATRPLFCGLNSVSLRSNTGSAQRQAYKRLTGKLVFSHLVSFGFFKSLPNYQPIPSSLQTLPPPVICSAKWKCDIYSWNSTQVKRTKVGTSPNDTKMTVK</sequence>
<keyword evidence="3" id="KW-1185">Reference proteome</keyword>
<evidence type="ECO:0000256" key="1">
    <source>
        <dbReference type="SAM" id="MobiDB-lite"/>
    </source>
</evidence>
<proteinExistence type="predicted"/>
<feature type="compositionally biased region" description="Polar residues" evidence="1">
    <location>
        <begin position="68"/>
        <end position="79"/>
    </location>
</feature>
<feature type="compositionally biased region" description="Low complexity" evidence="1">
    <location>
        <begin position="138"/>
        <end position="153"/>
    </location>
</feature>
<accession>A0ABR3MFD2</accession>
<evidence type="ECO:0000313" key="3">
    <source>
        <dbReference type="Proteomes" id="UP001558613"/>
    </source>
</evidence>
<comment type="caution">
    <text evidence="2">The sequence shown here is derived from an EMBL/GenBank/DDBJ whole genome shotgun (WGS) entry which is preliminary data.</text>
</comment>
<feature type="compositionally biased region" description="Low complexity" evidence="1">
    <location>
        <begin position="179"/>
        <end position="188"/>
    </location>
</feature>
<protein>
    <submittedName>
        <fullName evidence="2">Uncharacterized protein</fullName>
    </submittedName>
</protein>
<name>A0ABR3MFD2_9TELE</name>
<organism evidence="2 3">
    <name type="scientific">Cirrhinus molitorella</name>
    <name type="common">mud carp</name>
    <dbReference type="NCBI Taxonomy" id="172907"/>
    <lineage>
        <taxon>Eukaryota</taxon>
        <taxon>Metazoa</taxon>
        <taxon>Chordata</taxon>
        <taxon>Craniata</taxon>
        <taxon>Vertebrata</taxon>
        <taxon>Euteleostomi</taxon>
        <taxon>Actinopterygii</taxon>
        <taxon>Neopterygii</taxon>
        <taxon>Teleostei</taxon>
        <taxon>Ostariophysi</taxon>
        <taxon>Cypriniformes</taxon>
        <taxon>Cyprinidae</taxon>
        <taxon>Labeoninae</taxon>
        <taxon>Labeonini</taxon>
        <taxon>Cirrhinus</taxon>
    </lineage>
</organism>